<evidence type="ECO:0000256" key="3">
    <source>
        <dbReference type="ARBA" id="ARBA00022989"/>
    </source>
</evidence>
<dbReference type="InterPro" id="IPR011547">
    <property type="entry name" value="SLC26A/SulP_dom"/>
</dbReference>
<feature type="transmembrane region" description="Helical" evidence="5">
    <location>
        <begin position="355"/>
        <end position="378"/>
    </location>
</feature>
<organism evidence="7 8">
    <name type="scientific">Plutella xylostella</name>
    <name type="common">Diamondback moth</name>
    <name type="synonym">Plutella maculipennis</name>
    <dbReference type="NCBI Taxonomy" id="51655"/>
    <lineage>
        <taxon>Eukaryota</taxon>
        <taxon>Metazoa</taxon>
        <taxon>Ecdysozoa</taxon>
        <taxon>Arthropoda</taxon>
        <taxon>Hexapoda</taxon>
        <taxon>Insecta</taxon>
        <taxon>Pterygota</taxon>
        <taxon>Neoptera</taxon>
        <taxon>Endopterygota</taxon>
        <taxon>Lepidoptera</taxon>
        <taxon>Glossata</taxon>
        <taxon>Ditrysia</taxon>
        <taxon>Yponomeutoidea</taxon>
        <taxon>Plutellidae</taxon>
        <taxon>Plutella</taxon>
    </lineage>
</organism>
<feature type="transmembrane region" description="Helical" evidence="5">
    <location>
        <begin position="300"/>
        <end position="317"/>
    </location>
</feature>
<evidence type="ECO:0000256" key="2">
    <source>
        <dbReference type="ARBA" id="ARBA00022692"/>
    </source>
</evidence>
<feature type="domain" description="SLC26A/SulP transporter" evidence="6">
    <location>
        <begin position="42"/>
        <end position="428"/>
    </location>
</feature>
<proteinExistence type="predicted"/>
<comment type="subcellular location">
    <subcellularLocation>
        <location evidence="1">Membrane</location>
        <topology evidence="1">Multi-pass membrane protein</topology>
    </subcellularLocation>
</comment>
<feature type="transmembrane region" description="Helical" evidence="5">
    <location>
        <begin position="196"/>
        <end position="214"/>
    </location>
</feature>
<keyword evidence="8" id="KW-1185">Reference proteome</keyword>
<reference evidence="7" key="1">
    <citation type="submission" date="2020-11" db="EMBL/GenBank/DDBJ databases">
        <authorList>
            <person name="Whiteford S."/>
        </authorList>
    </citation>
    <scope>NUCLEOTIDE SEQUENCE</scope>
</reference>
<dbReference type="PANTHER" id="PTHR11814">
    <property type="entry name" value="SULFATE TRANSPORTER"/>
    <property type="match status" value="1"/>
</dbReference>
<dbReference type="InterPro" id="IPR001902">
    <property type="entry name" value="SLC26A/SulP_fam"/>
</dbReference>
<feature type="transmembrane region" description="Helical" evidence="5">
    <location>
        <begin position="73"/>
        <end position="94"/>
    </location>
</feature>
<feature type="transmembrane region" description="Helical" evidence="5">
    <location>
        <begin position="329"/>
        <end position="349"/>
    </location>
</feature>
<keyword evidence="3 5" id="KW-1133">Transmembrane helix</keyword>
<feature type="transmembrane region" description="Helical" evidence="5">
    <location>
        <begin position="426"/>
        <end position="454"/>
    </location>
</feature>
<sequence>MTIKKYETTKTIFKKVFNKETLKNRIPITRWLPRYSVSMWVQDCAAGAAVGATAVAQGLAYAALAGLPAQHGLYSGIAGGFVYALLGTCPTMSIGPTSIISALTAKYVQGLSIDFAVLAAFLTGLVQVALGVFQLGFLVDFISGPVLTGFVSGAALQIMMSQLKSLLGTNGGGGHSFVESIRNFFINITSVRPTDAVLGVSTILVLIVMKRLAVGCSREDKLVKRLRWYVSLARNVIVVVAGIIIAYVCHVTLGHDGTFKLIGDIHAGLPIVQLPPVTTTVGNVTYSLGDMLTTLGPQSLVIPLVAILEVVVIAKAFTQDVRFDSTQEIIVLGLCNMLGSLVGSMPVTGAMSRSALFSASGVQTPLAGVVVSLVIILSLSVLTSLFYFIPKAVLAGLIIVAVVSLIHLDEMRYLWRSSKREFTVMAITLVACLTIGLEYGVIIGVLIEICIVLFRIARPKIEVNFTVIATRDVLQIVVPENVTYCSGEYMRRFISRKVLEYDKNVLIVIDGTNMKSMDTTAAFNIMEVVKHVDKNIQVVFFSFVPEVRKKCLVLNCTFESKFVSGVSLEKFIGHSLDLA</sequence>
<feature type="transmembrane region" description="Helical" evidence="5">
    <location>
        <begin position="44"/>
        <end position="67"/>
    </location>
</feature>
<evidence type="ECO:0000256" key="4">
    <source>
        <dbReference type="ARBA" id="ARBA00023136"/>
    </source>
</evidence>
<feature type="transmembrane region" description="Helical" evidence="5">
    <location>
        <begin position="226"/>
        <end position="248"/>
    </location>
</feature>
<dbReference type="Proteomes" id="UP000653454">
    <property type="component" value="Unassembled WGS sequence"/>
</dbReference>
<keyword evidence="4 5" id="KW-0472">Membrane</keyword>
<evidence type="ECO:0000313" key="8">
    <source>
        <dbReference type="Proteomes" id="UP000653454"/>
    </source>
</evidence>
<keyword evidence="2 5" id="KW-0812">Transmembrane</keyword>
<protein>
    <submittedName>
        <fullName evidence="7">(diamondback moth) hypothetical protein</fullName>
    </submittedName>
</protein>
<accession>A0A8S4D4V8</accession>
<evidence type="ECO:0000256" key="1">
    <source>
        <dbReference type="ARBA" id="ARBA00004141"/>
    </source>
</evidence>
<name>A0A8S4D4V8_PLUXY</name>
<dbReference type="EMBL" id="CAJHNJ030000001">
    <property type="protein sequence ID" value="CAG9089176.1"/>
    <property type="molecule type" value="Genomic_DNA"/>
</dbReference>
<dbReference type="GO" id="GO:0016020">
    <property type="term" value="C:membrane"/>
    <property type="evidence" value="ECO:0007669"/>
    <property type="project" value="UniProtKB-SubCell"/>
</dbReference>
<comment type="caution">
    <text evidence="7">The sequence shown here is derived from an EMBL/GenBank/DDBJ whole genome shotgun (WGS) entry which is preliminary data.</text>
</comment>
<dbReference type="Pfam" id="PF00916">
    <property type="entry name" value="Sulfate_transp"/>
    <property type="match status" value="1"/>
</dbReference>
<evidence type="ECO:0000256" key="5">
    <source>
        <dbReference type="SAM" id="Phobius"/>
    </source>
</evidence>
<feature type="transmembrane region" description="Helical" evidence="5">
    <location>
        <begin position="115"/>
        <end position="137"/>
    </location>
</feature>
<dbReference type="AlphaFoldDB" id="A0A8S4D4V8"/>
<evidence type="ECO:0000313" key="7">
    <source>
        <dbReference type="EMBL" id="CAG9089176.1"/>
    </source>
</evidence>
<dbReference type="GO" id="GO:0055085">
    <property type="term" value="P:transmembrane transport"/>
    <property type="evidence" value="ECO:0007669"/>
    <property type="project" value="InterPro"/>
</dbReference>
<evidence type="ECO:0000259" key="6">
    <source>
        <dbReference type="Pfam" id="PF00916"/>
    </source>
</evidence>
<gene>
    <name evidence="7" type="ORF">PLXY2_LOCUS402</name>
</gene>
<feature type="transmembrane region" description="Helical" evidence="5">
    <location>
        <begin position="385"/>
        <end position="406"/>
    </location>
</feature>